<keyword evidence="1" id="KW-0812">Transmembrane</keyword>
<keyword evidence="1" id="KW-1133">Transmembrane helix</keyword>
<gene>
    <name evidence="3" type="ORF">GM672_15495</name>
</gene>
<organism evidence="3 4">
    <name type="scientific">Pseudoduganella buxea</name>
    <dbReference type="NCBI Taxonomy" id="1949069"/>
    <lineage>
        <taxon>Bacteria</taxon>
        <taxon>Pseudomonadati</taxon>
        <taxon>Pseudomonadota</taxon>
        <taxon>Betaproteobacteria</taxon>
        <taxon>Burkholderiales</taxon>
        <taxon>Oxalobacteraceae</taxon>
        <taxon>Telluria group</taxon>
        <taxon>Pseudoduganella</taxon>
    </lineage>
</organism>
<reference evidence="3 4" key="1">
    <citation type="submission" date="2019-11" db="EMBL/GenBank/DDBJ databases">
        <title>Type strains purchased from KCTC, JCM and DSMZ.</title>
        <authorList>
            <person name="Lu H."/>
        </authorList>
    </citation>
    <scope>NUCLEOTIDE SEQUENCE [LARGE SCALE GENOMIC DNA]</scope>
    <source>
        <strain evidence="3 4">KCTC 52429</strain>
    </source>
</reference>
<evidence type="ECO:0000259" key="2">
    <source>
        <dbReference type="Pfam" id="PF07589"/>
    </source>
</evidence>
<protein>
    <submittedName>
        <fullName evidence="3">PEP-CTERM sorting domain-containing protein</fullName>
    </submittedName>
</protein>
<dbReference type="InterPro" id="IPR013424">
    <property type="entry name" value="Ice-binding_C"/>
</dbReference>
<evidence type="ECO:0000256" key="1">
    <source>
        <dbReference type="SAM" id="Phobius"/>
    </source>
</evidence>
<name>A0A6I3SZU2_9BURK</name>
<dbReference type="NCBIfam" id="TIGR02595">
    <property type="entry name" value="PEP_CTERM"/>
    <property type="match status" value="1"/>
</dbReference>
<evidence type="ECO:0000313" key="4">
    <source>
        <dbReference type="Proteomes" id="UP000430634"/>
    </source>
</evidence>
<feature type="transmembrane region" description="Helical" evidence="1">
    <location>
        <begin position="6"/>
        <end position="28"/>
    </location>
</feature>
<keyword evidence="1" id="KW-0472">Membrane</keyword>
<dbReference type="OrthoDB" id="8754461at2"/>
<dbReference type="AlphaFoldDB" id="A0A6I3SZU2"/>
<feature type="transmembrane region" description="Helical" evidence="1">
    <location>
        <begin position="40"/>
        <end position="59"/>
    </location>
</feature>
<comment type="caution">
    <text evidence="3">The sequence shown here is derived from an EMBL/GenBank/DDBJ whole genome shotgun (WGS) entry which is preliminary data.</text>
</comment>
<feature type="domain" description="Ice-binding protein C-terminal" evidence="2">
    <location>
        <begin position="268"/>
        <end position="293"/>
    </location>
</feature>
<dbReference type="Pfam" id="PF07589">
    <property type="entry name" value="PEP-CTERM"/>
    <property type="match status" value="1"/>
</dbReference>
<dbReference type="Proteomes" id="UP000430634">
    <property type="component" value="Unassembled WGS sequence"/>
</dbReference>
<accession>A0A6I3SZU2</accession>
<sequence length="295" mass="31930">MLGGLYFVMVIFREYYGAAPLLISLSFIHSSLRRTTMRKISAALMLSVLALGSSTVHAATSITTEGFGIAIQGNGLADEMALLSSEAGTSRFNLDLRNNELGVPLTLYSISGSNDYTLGYNRYSLQLGSNFTIDLHDGYRIDSIAVSGTIYGSLNPGIPPAAEYPSFSKIGEVTNSFDVRLRMGESPYPTLAAQTYDAIQGDRSVLVASNQAFYDDLMLRLDTEFELTAQAGAYFGYAGPYDDHYISTYDSSVTFGVRDLVLTVQVSPVPEPSTWSMLAAGFGLLAMAARSRRKA</sequence>
<dbReference type="EMBL" id="WNKZ01000043">
    <property type="protein sequence ID" value="MTV54135.1"/>
    <property type="molecule type" value="Genomic_DNA"/>
</dbReference>
<proteinExistence type="predicted"/>
<evidence type="ECO:0000313" key="3">
    <source>
        <dbReference type="EMBL" id="MTV54135.1"/>
    </source>
</evidence>